<comment type="caution">
    <text evidence="1">The sequence shown here is derived from an EMBL/GenBank/DDBJ whole genome shotgun (WGS) entry which is preliminary data.</text>
</comment>
<sequence>MANTLDSSGGCNKSWSSIHCNLAHVYRKQNLFDKSLLHFNKVLRINNKDVNVHSAIGLIYLKLGKVSKAIEVLHVALSILPNDPIALDLLDKALESNLRVSTKKLLNDDLLATPGSKDQLSNKSIGGGRRRTGRGNSTSELGSSSSVYRRIKEIKKWWC</sequence>
<accession>A0ACB5UDA0</accession>
<evidence type="ECO:0000313" key="2">
    <source>
        <dbReference type="Proteomes" id="UP001165064"/>
    </source>
</evidence>
<organism evidence="1 2">
    <name type="scientific">Ambrosiozyma monospora</name>
    <name type="common">Yeast</name>
    <name type="synonym">Endomycopsis monosporus</name>
    <dbReference type="NCBI Taxonomy" id="43982"/>
    <lineage>
        <taxon>Eukaryota</taxon>
        <taxon>Fungi</taxon>
        <taxon>Dikarya</taxon>
        <taxon>Ascomycota</taxon>
        <taxon>Saccharomycotina</taxon>
        <taxon>Pichiomycetes</taxon>
        <taxon>Pichiales</taxon>
        <taxon>Pichiaceae</taxon>
        <taxon>Ambrosiozyma</taxon>
    </lineage>
</organism>
<reference evidence="1" key="1">
    <citation type="submission" date="2023-04" db="EMBL/GenBank/DDBJ databases">
        <title>Ambrosiozyma monospora NBRC 10751.</title>
        <authorList>
            <person name="Ichikawa N."/>
            <person name="Sato H."/>
            <person name="Tonouchi N."/>
        </authorList>
    </citation>
    <scope>NUCLEOTIDE SEQUENCE</scope>
    <source>
        <strain evidence="1">NBRC 10751</strain>
    </source>
</reference>
<proteinExistence type="predicted"/>
<keyword evidence="2" id="KW-1185">Reference proteome</keyword>
<dbReference type="EMBL" id="BSXS01016791">
    <property type="protein sequence ID" value="GMF08223.1"/>
    <property type="molecule type" value="Genomic_DNA"/>
</dbReference>
<evidence type="ECO:0000313" key="1">
    <source>
        <dbReference type="EMBL" id="GMF08223.1"/>
    </source>
</evidence>
<dbReference type="Proteomes" id="UP001165064">
    <property type="component" value="Unassembled WGS sequence"/>
</dbReference>
<name>A0ACB5UDA0_AMBMO</name>
<gene>
    <name evidence="1" type="ORF">Amon02_001319400</name>
</gene>
<protein>
    <submittedName>
        <fullName evidence="1">Unnamed protein product</fullName>
    </submittedName>
</protein>